<name>A0AAU9CM38_9BACT</name>
<reference evidence="1 2" key="1">
    <citation type="submission" date="2021-12" db="EMBL/GenBank/DDBJ databases">
        <title>Genome sequencing of bacteria with rrn-lacking chromosome and rrn-plasmid.</title>
        <authorList>
            <person name="Anda M."/>
            <person name="Iwasaki W."/>
        </authorList>
    </citation>
    <scope>NUCLEOTIDE SEQUENCE [LARGE SCALE GENOMIC DNA]</scope>
    <source>
        <strain evidence="1 2">DSM 100852</strain>
        <plasmid evidence="1 2">pFA11</plasmid>
    </source>
</reference>
<gene>
    <name evidence="1" type="ORF">FUAX_54880</name>
</gene>
<keyword evidence="1" id="KW-0614">Plasmid</keyword>
<evidence type="ECO:0000313" key="2">
    <source>
        <dbReference type="Proteomes" id="UP001348817"/>
    </source>
</evidence>
<organism evidence="1 2">
    <name type="scientific">Fulvitalea axinellae</name>
    <dbReference type="NCBI Taxonomy" id="1182444"/>
    <lineage>
        <taxon>Bacteria</taxon>
        <taxon>Pseudomonadati</taxon>
        <taxon>Bacteroidota</taxon>
        <taxon>Cytophagia</taxon>
        <taxon>Cytophagales</taxon>
        <taxon>Persicobacteraceae</taxon>
        <taxon>Fulvitalea</taxon>
    </lineage>
</organism>
<evidence type="ECO:0000313" key="1">
    <source>
        <dbReference type="EMBL" id="BDD13056.1"/>
    </source>
</evidence>
<proteinExistence type="predicted"/>
<dbReference type="Proteomes" id="UP001348817">
    <property type="component" value="Plasmid pFA11"/>
</dbReference>
<dbReference type="EMBL" id="AP025325">
    <property type="protein sequence ID" value="BDD13056.1"/>
    <property type="molecule type" value="Genomic_DNA"/>
</dbReference>
<dbReference type="KEGG" id="fax:FUAX_54880"/>
<protein>
    <submittedName>
        <fullName evidence="1">Uncharacterized protein</fullName>
    </submittedName>
</protein>
<dbReference type="AlphaFoldDB" id="A0AAU9CM38"/>
<geneLocation type="plasmid" evidence="1 2">
    <name>pFA11</name>
</geneLocation>
<accession>A0AAU9CM38</accession>
<sequence length="187" mass="21849">MKMRRLLEDIKKREFTTGANFSYNLDREFELISSNLNLIHRKYLDADFTHFLDKGRVAVLNTFSGGILFLKAPEAIEKVTIDSRSQSKHFHVSVLFMSESRRPENIKYKPGAGKDETVQWSVESIFPNFFEYPREIQKAMLLILGRIVKRICEYGRTNFAYMKIENEFDIELLIDGQVVSEVQVELN</sequence>
<keyword evidence="2" id="KW-1185">Reference proteome</keyword>